<keyword evidence="2" id="KW-1185">Reference proteome</keyword>
<comment type="caution">
    <text evidence="1">The sequence shown here is derived from an EMBL/GenBank/DDBJ whole genome shotgun (WGS) entry which is preliminary data.</text>
</comment>
<accession>A0AAN7RXN7</accession>
<reference evidence="1 2" key="1">
    <citation type="journal article" date="2023" name="J. Hered.">
        <title>Chromosome-level genome of the wood stork (Mycteria americana) provides insight into avian chromosome evolution.</title>
        <authorList>
            <person name="Flamio R. Jr."/>
            <person name="Ramstad K.M."/>
        </authorList>
    </citation>
    <scope>NUCLEOTIDE SEQUENCE [LARGE SCALE GENOMIC DNA]</scope>
    <source>
        <strain evidence="1">JAX WOST 10</strain>
    </source>
</reference>
<gene>
    <name evidence="1" type="ORF">QYF61_007867</name>
</gene>
<dbReference type="AlphaFoldDB" id="A0AAN7RXN7"/>
<name>A0AAN7RXN7_MYCAM</name>
<sequence length="61" mass="6479">MRCKKPVMAMLKAPIFGGGGGLRAESGCVAAAGVPFTTIFWKSPGTTTSVRSAWQCLRMCR</sequence>
<dbReference type="EMBL" id="JAUNZN010000005">
    <property type="protein sequence ID" value="KAK4820862.1"/>
    <property type="molecule type" value="Genomic_DNA"/>
</dbReference>
<proteinExistence type="predicted"/>
<dbReference type="Proteomes" id="UP001333110">
    <property type="component" value="Unassembled WGS sequence"/>
</dbReference>
<protein>
    <submittedName>
        <fullName evidence="1">Uncharacterized protein</fullName>
    </submittedName>
</protein>
<evidence type="ECO:0000313" key="2">
    <source>
        <dbReference type="Proteomes" id="UP001333110"/>
    </source>
</evidence>
<evidence type="ECO:0000313" key="1">
    <source>
        <dbReference type="EMBL" id="KAK4820862.1"/>
    </source>
</evidence>
<organism evidence="1 2">
    <name type="scientific">Mycteria americana</name>
    <name type="common">Wood stork</name>
    <dbReference type="NCBI Taxonomy" id="33587"/>
    <lineage>
        <taxon>Eukaryota</taxon>
        <taxon>Metazoa</taxon>
        <taxon>Chordata</taxon>
        <taxon>Craniata</taxon>
        <taxon>Vertebrata</taxon>
        <taxon>Euteleostomi</taxon>
        <taxon>Archelosauria</taxon>
        <taxon>Archosauria</taxon>
        <taxon>Dinosauria</taxon>
        <taxon>Saurischia</taxon>
        <taxon>Theropoda</taxon>
        <taxon>Coelurosauria</taxon>
        <taxon>Aves</taxon>
        <taxon>Neognathae</taxon>
        <taxon>Neoaves</taxon>
        <taxon>Aequornithes</taxon>
        <taxon>Ciconiiformes</taxon>
        <taxon>Ciconiidae</taxon>
        <taxon>Mycteria</taxon>
    </lineage>
</organism>